<dbReference type="PATRIC" id="fig|1048808.3.peg.819"/>
<keyword evidence="4" id="KW-1015">Disulfide bond</keyword>
<protein>
    <submittedName>
        <fullName evidence="8">Cytochrome c-type biogenesis protein CcmG</fullName>
    </submittedName>
</protein>
<dbReference type="SUPFAM" id="SSF52833">
    <property type="entry name" value="Thioredoxin-like"/>
    <property type="match status" value="1"/>
</dbReference>
<dbReference type="InterPro" id="IPR004799">
    <property type="entry name" value="Periplasmic_diS_OxRdtase_DsbE"/>
</dbReference>
<dbReference type="InterPro" id="IPR017937">
    <property type="entry name" value="Thioredoxin_CS"/>
</dbReference>
<accession>G2DB64</accession>
<sequence length="182" mass="20469">MMGRYLRFLIPLAIFAVIAAFLFKGLDMNPREIPSPLIGKQVPEFSLPSLRDPAVMISDKDLRGKVYLLNVWATWCVSCRAEHKTLVQLSRMDQVEIYGLNWKDDRAGALTWLQQLGDPYMANIFDKKGRTAIDLGVYGAPETFVVDANGIIRYKYAGPLSIELIREQILPLVKKLKQGGGV</sequence>
<evidence type="ECO:0000256" key="2">
    <source>
        <dbReference type="ARBA" id="ARBA00007758"/>
    </source>
</evidence>
<dbReference type="GO" id="GO:0030288">
    <property type="term" value="C:outer membrane-bounded periplasmic space"/>
    <property type="evidence" value="ECO:0007669"/>
    <property type="project" value="InterPro"/>
</dbReference>
<proteinExistence type="inferred from homology"/>
<feature type="transmembrane region" description="Helical" evidence="6">
    <location>
        <begin position="6"/>
        <end position="23"/>
    </location>
</feature>
<dbReference type="Pfam" id="PF08534">
    <property type="entry name" value="Redoxin"/>
    <property type="match status" value="1"/>
</dbReference>
<keyword evidence="9" id="KW-1185">Reference proteome</keyword>
<dbReference type="Gene3D" id="3.40.30.10">
    <property type="entry name" value="Glutaredoxin"/>
    <property type="match status" value="1"/>
</dbReference>
<dbReference type="PANTHER" id="PTHR42852:SF6">
    <property type="entry name" value="THIOL:DISULFIDE INTERCHANGE PROTEIN DSBE"/>
    <property type="match status" value="1"/>
</dbReference>
<dbReference type="Proteomes" id="UP000004491">
    <property type="component" value="Unassembled WGS sequence"/>
</dbReference>
<reference evidence="8" key="1">
    <citation type="journal article" date="2011" name="ISME J.">
        <title>The endosymbionts of the deep-sea tubeworms Riftia pachyptila and Tevnia jerichonana share an identical physiology as revealed by proteogenomic analyses.</title>
        <authorList>
            <person name="Gardebrecht A."/>
            <person name="Markert S."/>
            <person name="Felbeck H."/>
            <person name="Thuermer A."/>
            <person name="Albrecht D."/>
            <person name="Wollherr A."/>
            <person name="Kabisch J."/>
            <person name="Lehmann R."/>
            <person name="Daniel R."/>
            <person name="Liesegang H."/>
            <person name="Hecker M."/>
            <person name="Sievert S.M."/>
            <person name="Schweder T."/>
        </authorList>
    </citation>
    <scope>NUCLEOTIDE SEQUENCE [LARGE SCALE GENOMIC DNA]</scope>
</reference>
<evidence type="ECO:0000256" key="6">
    <source>
        <dbReference type="SAM" id="Phobius"/>
    </source>
</evidence>
<organism evidence="8 9">
    <name type="scientific">endosymbiont of Riftia pachyptila</name>
    <name type="common">vent Ph05</name>
    <dbReference type="NCBI Taxonomy" id="1048808"/>
    <lineage>
        <taxon>Bacteria</taxon>
        <taxon>Pseudomonadati</taxon>
        <taxon>Pseudomonadota</taxon>
        <taxon>Gammaproteobacteria</taxon>
        <taxon>sulfur-oxidizing symbionts</taxon>
    </lineage>
</organism>
<dbReference type="NCBIfam" id="TIGR00385">
    <property type="entry name" value="dsbE"/>
    <property type="match status" value="1"/>
</dbReference>
<evidence type="ECO:0000256" key="4">
    <source>
        <dbReference type="ARBA" id="ARBA00023157"/>
    </source>
</evidence>
<dbReference type="AlphaFoldDB" id="G2DB64"/>
<dbReference type="GO" id="GO:0017004">
    <property type="term" value="P:cytochrome complex assembly"/>
    <property type="evidence" value="ECO:0007669"/>
    <property type="project" value="UniProtKB-KW"/>
</dbReference>
<dbReference type="GO" id="GO:0005886">
    <property type="term" value="C:plasma membrane"/>
    <property type="evidence" value="ECO:0007669"/>
    <property type="project" value="UniProtKB-SubCell"/>
</dbReference>
<evidence type="ECO:0000256" key="1">
    <source>
        <dbReference type="ARBA" id="ARBA00004383"/>
    </source>
</evidence>
<evidence type="ECO:0000256" key="5">
    <source>
        <dbReference type="ARBA" id="ARBA00023284"/>
    </source>
</evidence>
<evidence type="ECO:0000313" key="9">
    <source>
        <dbReference type="Proteomes" id="UP000004491"/>
    </source>
</evidence>
<evidence type="ECO:0000313" key="8">
    <source>
        <dbReference type="EMBL" id="EGV52172.1"/>
    </source>
</evidence>
<comment type="subcellular location">
    <subcellularLocation>
        <location evidence="1">Cell inner membrane</location>
        <topology evidence="1">Single-pass membrane protein</topology>
        <orientation evidence="1">Periplasmic side</orientation>
    </subcellularLocation>
</comment>
<name>G2DB64_9GAMM</name>
<dbReference type="EMBL" id="AFOC01000015">
    <property type="protein sequence ID" value="EGV52172.1"/>
    <property type="molecule type" value="Genomic_DNA"/>
</dbReference>
<dbReference type="InterPro" id="IPR050553">
    <property type="entry name" value="Thioredoxin_ResA/DsbE_sf"/>
</dbReference>
<dbReference type="GO" id="GO:0015036">
    <property type="term" value="F:disulfide oxidoreductase activity"/>
    <property type="evidence" value="ECO:0007669"/>
    <property type="project" value="InterPro"/>
</dbReference>
<keyword evidence="6" id="KW-1133">Transmembrane helix</keyword>
<dbReference type="InterPro" id="IPR036249">
    <property type="entry name" value="Thioredoxin-like_sf"/>
</dbReference>
<keyword evidence="6" id="KW-0812">Transmembrane</keyword>
<gene>
    <name evidence="8" type="primary">ccmG</name>
    <name evidence="8" type="ORF">Rifp1Sym_ao00380</name>
</gene>
<evidence type="ECO:0000256" key="3">
    <source>
        <dbReference type="ARBA" id="ARBA00022748"/>
    </source>
</evidence>
<dbReference type="PANTHER" id="PTHR42852">
    <property type="entry name" value="THIOL:DISULFIDE INTERCHANGE PROTEIN DSBE"/>
    <property type="match status" value="1"/>
</dbReference>
<keyword evidence="5" id="KW-0676">Redox-active center</keyword>
<dbReference type="CDD" id="cd03010">
    <property type="entry name" value="TlpA_like_DsbE"/>
    <property type="match status" value="1"/>
</dbReference>
<comment type="caution">
    <text evidence="8">The sequence shown here is derived from an EMBL/GenBank/DDBJ whole genome shotgun (WGS) entry which is preliminary data.</text>
</comment>
<feature type="domain" description="Thioredoxin" evidence="7">
    <location>
        <begin position="36"/>
        <end position="174"/>
    </location>
</feature>
<dbReference type="InterPro" id="IPR013740">
    <property type="entry name" value="Redoxin"/>
</dbReference>
<dbReference type="InterPro" id="IPR013766">
    <property type="entry name" value="Thioredoxin_domain"/>
</dbReference>
<evidence type="ECO:0000259" key="7">
    <source>
        <dbReference type="PROSITE" id="PS51352"/>
    </source>
</evidence>
<dbReference type="PROSITE" id="PS51352">
    <property type="entry name" value="THIOREDOXIN_2"/>
    <property type="match status" value="1"/>
</dbReference>
<keyword evidence="6" id="KW-0472">Membrane</keyword>
<keyword evidence="3" id="KW-0201">Cytochrome c-type biogenesis</keyword>
<comment type="similarity">
    <text evidence="2">Belongs to the thioredoxin family. DsbE subfamily.</text>
</comment>
<dbReference type="PROSITE" id="PS00194">
    <property type="entry name" value="THIOREDOXIN_1"/>
    <property type="match status" value="1"/>
</dbReference>